<dbReference type="AlphaFoldDB" id="A0AAW2WE83"/>
<evidence type="ECO:0000313" key="2">
    <source>
        <dbReference type="EMBL" id="KAL0440064.1"/>
    </source>
</evidence>
<sequence>MADEQAVGGATVGGKNGGAQEAIRLHASDHLGIALVSFLLNGINYLSWSRSVKIALGANMKLSFINGKSERPSEDSKDFEQWQRADYMVTSWIINSISKDIAKAFLYTISAREL</sequence>
<reference evidence="2" key="1">
    <citation type="submission" date="2020-06" db="EMBL/GenBank/DDBJ databases">
        <authorList>
            <person name="Li T."/>
            <person name="Hu X."/>
            <person name="Zhang T."/>
            <person name="Song X."/>
            <person name="Zhang H."/>
            <person name="Dai N."/>
            <person name="Sheng W."/>
            <person name="Hou X."/>
            <person name="Wei L."/>
        </authorList>
    </citation>
    <scope>NUCLEOTIDE SEQUENCE</scope>
    <source>
        <strain evidence="2">KEN1</strain>
        <tissue evidence="2">Leaf</tissue>
    </source>
</reference>
<proteinExistence type="predicted"/>
<gene>
    <name evidence="2" type="ORF">Slati_2489400</name>
</gene>
<dbReference type="InterPro" id="IPR029472">
    <property type="entry name" value="Copia-like_N"/>
</dbReference>
<reference evidence="2" key="2">
    <citation type="journal article" date="2024" name="Plant">
        <title>Genomic evolution and insights into agronomic trait innovations of Sesamum species.</title>
        <authorList>
            <person name="Miao H."/>
            <person name="Wang L."/>
            <person name="Qu L."/>
            <person name="Liu H."/>
            <person name="Sun Y."/>
            <person name="Le M."/>
            <person name="Wang Q."/>
            <person name="Wei S."/>
            <person name="Zheng Y."/>
            <person name="Lin W."/>
            <person name="Duan Y."/>
            <person name="Cao H."/>
            <person name="Xiong S."/>
            <person name="Wang X."/>
            <person name="Wei L."/>
            <person name="Li C."/>
            <person name="Ma Q."/>
            <person name="Ju M."/>
            <person name="Zhao R."/>
            <person name="Li G."/>
            <person name="Mu C."/>
            <person name="Tian Q."/>
            <person name="Mei H."/>
            <person name="Zhang T."/>
            <person name="Gao T."/>
            <person name="Zhang H."/>
        </authorList>
    </citation>
    <scope>NUCLEOTIDE SEQUENCE</scope>
    <source>
        <strain evidence="2">KEN1</strain>
    </source>
</reference>
<name>A0AAW2WE83_9LAMI</name>
<dbReference type="EMBL" id="JACGWN010000008">
    <property type="protein sequence ID" value="KAL0440064.1"/>
    <property type="molecule type" value="Genomic_DNA"/>
</dbReference>
<dbReference type="PANTHER" id="PTHR37610:SF40">
    <property type="entry name" value="OS01G0909600 PROTEIN"/>
    <property type="match status" value="1"/>
</dbReference>
<protein>
    <recommendedName>
        <fullName evidence="1">Retrotransposon Copia-like N-terminal domain-containing protein</fullName>
    </recommendedName>
</protein>
<evidence type="ECO:0000259" key="1">
    <source>
        <dbReference type="Pfam" id="PF14244"/>
    </source>
</evidence>
<accession>A0AAW2WE83</accession>
<feature type="domain" description="Retrotransposon Copia-like N-terminal" evidence="1">
    <location>
        <begin position="26"/>
        <end position="72"/>
    </location>
</feature>
<comment type="caution">
    <text evidence="2">The sequence shown here is derived from an EMBL/GenBank/DDBJ whole genome shotgun (WGS) entry which is preliminary data.</text>
</comment>
<dbReference type="PANTHER" id="PTHR37610">
    <property type="entry name" value="CCHC-TYPE DOMAIN-CONTAINING PROTEIN"/>
    <property type="match status" value="1"/>
</dbReference>
<organism evidence="2">
    <name type="scientific">Sesamum latifolium</name>
    <dbReference type="NCBI Taxonomy" id="2727402"/>
    <lineage>
        <taxon>Eukaryota</taxon>
        <taxon>Viridiplantae</taxon>
        <taxon>Streptophyta</taxon>
        <taxon>Embryophyta</taxon>
        <taxon>Tracheophyta</taxon>
        <taxon>Spermatophyta</taxon>
        <taxon>Magnoliopsida</taxon>
        <taxon>eudicotyledons</taxon>
        <taxon>Gunneridae</taxon>
        <taxon>Pentapetalae</taxon>
        <taxon>asterids</taxon>
        <taxon>lamiids</taxon>
        <taxon>Lamiales</taxon>
        <taxon>Pedaliaceae</taxon>
        <taxon>Sesamum</taxon>
    </lineage>
</organism>
<dbReference type="Pfam" id="PF14244">
    <property type="entry name" value="Retrotran_gag_3"/>
    <property type="match status" value="1"/>
</dbReference>